<feature type="region of interest" description="Disordered" evidence="1">
    <location>
        <begin position="312"/>
        <end position="426"/>
    </location>
</feature>
<feature type="compositionally biased region" description="Polar residues" evidence="1">
    <location>
        <begin position="382"/>
        <end position="393"/>
    </location>
</feature>
<feature type="compositionally biased region" description="Polar residues" evidence="1">
    <location>
        <begin position="191"/>
        <end position="200"/>
    </location>
</feature>
<accession>A0A8B8K8Y4</accession>
<feature type="compositionally biased region" description="Basic and acidic residues" evidence="1">
    <location>
        <begin position="359"/>
        <end position="380"/>
    </location>
</feature>
<feature type="compositionally biased region" description="Polar residues" evidence="1">
    <location>
        <begin position="159"/>
        <end position="171"/>
    </location>
</feature>
<dbReference type="GeneID" id="113853265"/>
<dbReference type="Proteomes" id="UP000694853">
    <property type="component" value="Unplaced"/>
</dbReference>
<dbReference type="PANTHER" id="PTHR33673:SF38">
    <property type="entry name" value="CHROMODOMAIN-HELICASE-DNA-BINDING PROTEIN 7-LIKE"/>
    <property type="match status" value="1"/>
</dbReference>
<proteinExistence type="predicted"/>
<evidence type="ECO:0000313" key="3">
    <source>
        <dbReference type="RefSeq" id="XP_027339608.1"/>
    </source>
</evidence>
<evidence type="ECO:0000256" key="1">
    <source>
        <dbReference type="SAM" id="MobiDB-lite"/>
    </source>
</evidence>
<dbReference type="RefSeq" id="XP_027339608.1">
    <property type="nucleotide sequence ID" value="XM_027483807.1"/>
</dbReference>
<protein>
    <submittedName>
        <fullName evidence="3">Uncharacterized protein LOC113853265</fullName>
    </submittedName>
</protein>
<feature type="region of interest" description="Disordered" evidence="1">
    <location>
        <begin position="66"/>
        <end position="145"/>
    </location>
</feature>
<dbReference type="PANTHER" id="PTHR33673">
    <property type="entry name" value="SUPPRESSOR SRP40-LIKE PROTEIN"/>
    <property type="match status" value="1"/>
</dbReference>
<evidence type="ECO:0000313" key="2">
    <source>
        <dbReference type="Proteomes" id="UP000694853"/>
    </source>
</evidence>
<gene>
    <name evidence="3" type="primary">LOC113853265</name>
</gene>
<sequence length="426" mass="45953">MQSLRENGDRSPINNHLEAHFANPFGEAHPSQFGNNSATTPSSQNPFLHMSDATNTTHVGATESKTFRDHLPSLPNGDMTKNSPSTYPVDDMLGGLHSQLAPSKYESSPGNPFEVPTSTTRKETPGRASVSWKVDERHHDHGNESHHTLLSMEQGHHNVASSNLGTDKNLGSSVSSFSPAFESSTQDSKHNSVNASTKSPSKLGKDLLLASESSDDDIPVSSFPKNGQQPSDVAGQHSSVAVVPGTNNGSEKQSPPIQVMERPENPATSSKYRFPSHVFSRHKSNTQWSTASNESLFSIQMGNISFSSEMAGLGKSGEFDKPGDTHSSSALPNNQPPLPLPPQPQASATKFNDISESTAKQHEGSKVTEEKAAETMREVIMENNQNKQNTSKGDLTVAGEETDRLSNFNDHSHHSDGSTKSYAFRA</sequence>
<feature type="compositionally biased region" description="Polar residues" evidence="1">
    <location>
        <begin position="349"/>
        <end position="358"/>
    </location>
</feature>
<name>A0A8B8K8Y4_ABRPR</name>
<feature type="compositionally biased region" description="Low complexity" evidence="1">
    <location>
        <begin position="172"/>
        <end position="184"/>
    </location>
</feature>
<reference evidence="3" key="2">
    <citation type="submission" date="2025-08" db="UniProtKB">
        <authorList>
            <consortium name="RefSeq"/>
        </authorList>
    </citation>
    <scope>IDENTIFICATION</scope>
    <source>
        <tissue evidence="3">Young leaves</tissue>
    </source>
</reference>
<feature type="region of interest" description="Disordered" evidence="1">
    <location>
        <begin position="159"/>
        <end position="269"/>
    </location>
</feature>
<reference evidence="2" key="1">
    <citation type="journal article" date="2019" name="Toxins">
        <title>Detection of Abrin-Like and Prepropulchellin-Like Toxin Genes and Transcripts Using Whole Genome Sequencing and Full-Length Transcript Sequencing of Abrus precatorius.</title>
        <authorList>
            <person name="Hovde B.T."/>
            <person name="Daligault H.E."/>
            <person name="Hanschen E.R."/>
            <person name="Kunde Y.A."/>
            <person name="Johnson M.B."/>
            <person name="Starkenburg S.R."/>
            <person name="Johnson S.L."/>
        </authorList>
    </citation>
    <scope>NUCLEOTIDE SEQUENCE [LARGE SCALE GENOMIC DNA]</scope>
</reference>
<dbReference type="KEGG" id="aprc:113853265"/>
<feature type="compositionally biased region" description="Pro residues" evidence="1">
    <location>
        <begin position="334"/>
        <end position="344"/>
    </location>
</feature>
<feature type="compositionally biased region" description="Polar residues" evidence="1">
    <location>
        <begin position="32"/>
        <end position="51"/>
    </location>
</feature>
<dbReference type="AlphaFoldDB" id="A0A8B8K8Y4"/>
<organism evidence="2 3">
    <name type="scientific">Abrus precatorius</name>
    <name type="common">Indian licorice</name>
    <name type="synonym">Glycine abrus</name>
    <dbReference type="NCBI Taxonomy" id="3816"/>
    <lineage>
        <taxon>Eukaryota</taxon>
        <taxon>Viridiplantae</taxon>
        <taxon>Streptophyta</taxon>
        <taxon>Embryophyta</taxon>
        <taxon>Tracheophyta</taxon>
        <taxon>Spermatophyta</taxon>
        <taxon>Magnoliopsida</taxon>
        <taxon>eudicotyledons</taxon>
        <taxon>Gunneridae</taxon>
        <taxon>Pentapetalae</taxon>
        <taxon>rosids</taxon>
        <taxon>fabids</taxon>
        <taxon>Fabales</taxon>
        <taxon>Fabaceae</taxon>
        <taxon>Papilionoideae</taxon>
        <taxon>50 kb inversion clade</taxon>
        <taxon>NPAAA clade</taxon>
        <taxon>indigoferoid/millettioid clade</taxon>
        <taxon>Abreae</taxon>
        <taxon>Abrus</taxon>
    </lineage>
</organism>
<feature type="compositionally biased region" description="Polar residues" evidence="1">
    <location>
        <begin position="223"/>
        <end position="256"/>
    </location>
</feature>
<feature type="region of interest" description="Disordered" evidence="1">
    <location>
        <begin position="1"/>
        <end position="51"/>
    </location>
</feature>
<keyword evidence="2" id="KW-1185">Reference proteome</keyword>
<dbReference type="OrthoDB" id="1707722at2759"/>
<feature type="compositionally biased region" description="Basic and acidic residues" evidence="1">
    <location>
        <begin position="133"/>
        <end position="145"/>
    </location>
</feature>